<reference evidence="2 3" key="1">
    <citation type="submission" date="2024-02" db="EMBL/GenBank/DDBJ databases">
        <title>A draft genome for the cacao thread blight pathogen Marasmius crinis-equi.</title>
        <authorList>
            <person name="Cohen S.P."/>
            <person name="Baruah I.K."/>
            <person name="Amoako-Attah I."/>
            <person name="Bukari Y."/>
            <person name="Meinhardt L.W."/>
            <person name="Bailey B.A."/>
        </authorList>
    </citation>
    <scope>NUCLEOTIDE SEQUENCE [LARGE SCALE GENOMIC DNA]</scope>
    <source>
        <strain evidence="2 3">GH-76</strain>
    </source>
</reference>
<comment type="caution">
    <text evidence="2">The sequence shown here is derived from an EMBL/GenBank/DDBJ whole genome shotgun (WGS) entry which is preliminary data.</text>
</comment>
<feature type="non-terminal residue" evidence="2">
    <location>
        <position position="162"/>
    </location>
</feature>
<proteinExistence type="predicted"/>
<evidence type="ECO:0000256" key="1">
    <source>
        <dbReference type="SAM" id="MobiDB-lite"/>
    </source>
</evidence>
<organism evidence="2 3">
    <name type="scientific">Marasmius crinis-equi</name>
    <dbReference type="NCBI Taxonomy" id="585013"/>
    <lineage>
        <taxon>Eukaryota</taxon>
        <taxon>Fungi</taxon>
        <taxon>Dikarya</taxon>
        <taxon>Basidiomycota</taxon>
        <taxon>Agaricomycotina</taxon>
        <taxon>Agaricomycetes</taxon>
        <taxon>Agaricomycetidae</taxon>
        <taxon>Agaricales</taxon>
        <taxon>Marasmiineae</taxon>
        <taxon>Marasmiaceae</taxon>
        <taxon>Marasmius</taxon>
    </lineage>
</organism>
<dbReference type="EMBL" id="JBAHYK010001456">
    <property type="protein sequence ID" value="KAL0567945.1"/>
    <property type="molecule type" value="Genomic_DNA"/>
</dbReference>
<accession>A0ABR3EYD8</accession>
<keyword evidence="3" id="KW-1185">Reference proteome</keyword>
<name>A0ABR3EYD8_9AGAR</name>
<evidence type="ECO:0008006" key="4">
    <source>
        <dbReference type="Google" id="ProtNLM"/>
    </source>
</evidence>
<sequence>MAPTNPNPTLDAAKISEITQREKELTGQDAPVKGGPAANAQKHTGEPLGGDVVSDIAKGEANLTGGGTVAGGPAAFAQSQATRANAHSGRIDSTTLHNITQAEKELTGADAPVRGGPTAQAQKHVGEELNSQNLHDIHIGEQKVTGMTGEGPVKGGPTATAQ</sequence>
<evidence type="ECO:0000313" key="3">
    <source>
        <dbReference type="Proteomes" id="UP001465976"/>
    </source>
</evidence>
<gene>
    <name evidence="2" type="ORF">V5O48_014041</name>
</gene>
<protein>
    <recommendedName>
        <fullName evidence="4">SMP domain-containing protein</fullName>
    </recommendedName>
</protein>
<feature type="region of interest" description="Disordered" evidence="1">
    <location>
        <begin position="1"/>
        <end position="53"/>
    </location>
</feature>
<evidence type="ECO:0000313" key="2">
    <source>
        <dbReference type="EMBL" id="KAL0567945.1"/>
    </source>
</evidence>
<dbReference type="Proteomes" id="UP001465976">
    <property type="component" value="Unassembled WGS sequence"/>
</dbReference>